<dbReference type="InterPro" id="IPR005152">
    <property type="entry name" value="Lipase_secreted"/>
</dbReference>
<name>A0A0L6CKG5_9MICO</name>
<keyword evidence="3" id="KW-1185">Reference proteome</keyword>
<dbReference type="STRING" id="1631356.VV01_15930"/>
<organism evidence="2 3">
    <name type="scientific">Luteipulveratus halotolerans</name>
    <dbReference type="NCBI Taxonomy" id="1631356"/>
    <lineage>
        <taxon>Bacteria</taxon>
        <taxon>Bacillati</taxon>
        <taxon>Actinomycetota</taxon>
        <taxon>Actinomycetes</taxon>
        <taxon>Micrococcales</taxon>
        <taxon>Dermacoccaceae</taxon>
        <taxon>Luteipulveratus</taxon>
    </lineage>
</organism>
<evidence type="ECO:0000313" key="3">
    <source>
        <dbReference type="Proteomes" id="UP000037397"/>
    </source>
</evidence>
<proteinExistence type="predicted"/>
<evidence type="ECO:0000313" key="2">
    <source>
        <dbReference type="EMBL" id="KNX38291.1"/>
    </source>
</evidence>
<dbReference type="PIRSF" id="PIRSF029171">
    <property type="entry name" value="Esterase_LipA"/>
    <property type="match status" value="1"/>
</dbReference>
<accession>A0A0L6CKG5</accession>
<protein>
    <submittedName>
        <fullName evidence="2">Triacylglycerol lipase</fullName>
    </submittedName>
</protein>
<keyword evidence="1" id="KW-0732">Signal</keyword>
<comment type="caution">
    <text evidence="2">The sequence shown here is derived from an EMBL/GenBank/DDBJ whole genome shotgun (WGS) entry which is preliminary data.</text>
</comment>
<dbReference type="PANTHER" id="PTHR34853">
    <property type="match status" value="1"/>
</dbReference>
<feature type="signal peptide" evidence="1">
    <location>
        <begin position="1"/>
        <end position="26"/>
    </location>
</feature>
<dbReference type="AlphaFoldDB" id="A0A0L6CKG5"/>
<dbReference type="Pfam" id="PF03583">
    <property type="entry name" value="LIP"/>
    <property type="match status" value="1"/>
</dbReference>
<feature type="chain" id="PRO_5005563064" evidence="1">
    <location>
        <begin position="27"/>
        <end position="437"/>
    </location>
</feature>
<reference evidence="3" key="1">
    <citation type="submission" date="2015-03" db="EMBL/GenBank/DDBJ databases">
        <title>Luteipulveratus halotolerans sp. nov., a novel actinobacterium (Dermacoccaceae) from Sarawak, Malaysia.</title>
        <authorList>
            <person name="Juboi H."/>
            <person name="Basik A."/>
            <person name="Shamsul S.S."/>
            <person name="Arnold P."/>
            <person name="Schmitt E.K."/>
            <person name="Sanglier J.-J."/>
            <person name="Yeo T."/>
        </authorList>
    </citation>
    <scope>NUCLEOTIDE SEQUENCE [LARGE SCALE GENOMIC DNA]</scope>
    <source>
        <strain evidence="3">C296001</strain>
    </source>
</reference>
<dbReference type="RefSeq" id="WP_050670728.1">
    <property type="nucleotide sequence ID" value="NZ_LAIR01000002.1"/>
</dbReference>
<dbReference type="PANTHER" id="PTHR34853:SF1">
    <property type="entry name" value="LIPASE 5"/>
    <property type="match status" value="1"/>
</dbReference>
<dbReference type="Gene3D" id="3.40.50.1820">
    <property type="entry name" value="alpha/beta hydrolase"/>
    <property type="match status" value="1"/>
</dbReference>
<evidence type="ECO:0000256" key="1">
    <source>
        <dbReference type="SAM" id="SignalP"/>
    </source>
</evidence>
<dbReference type="GO" id="GO:0016042">
    <property type="term" value="P:lipid catabolic process"/>
    <property type="evidence" value="ECO:0007669"/>
    <property type="project" value="InterPro"/>
</dbReference>
<dbReference type="SUPFAM" id="SSF53474">
    <property type="entry name" value="alpha/beta-Hydrolases"/>
    <property type="match status" value="1"/>
</dbReference>
<dbReference type="PATRIC" id="fig|1631356.3.peg.3160"/>
<dbReference type="Gene3D" id="1.10.260.130">
    <property type="match status" value="1"/>
</dbReference>
<dbReference type="InterPro" id="IPR029058">
    <property type="entry name" value="AB_hydrolase_fold"/>
</dbReference>
<dbReference type="Proteomes" id="UP000037397">
    <property type="component" value="Unassembled WGS sequence"/>
</dbReference>
<sequence length="437" mass="44583">MLVRTTAAAVTSVAAALALIAAPAHAETSRGVEIPAFYDPPASVPAAPGTPIRGEPMPLAVNLPVVFPGTSTRLMYSTTDSSGKATAVTGALISSTKAWTGSGPRPVVAFAVGTIGQGDQCAPSYGLEHPVVLGVGDGTTTFGVNYDMAQMTFLLNKGYDVALTDYVGLGTTDRLHTYVNRADQAHALLDVVRAARQAPGSRVTAQTQVGLWGYSQGGGAVAAAAEEQPSYTADVNLVGSYAGAPPADLEATIKGVDGNLIAGVLGFTINGLRESYPQLKPVIDANLNAKGAAALDSISTACIGDAIGSYAFAKSTSWTKDGRSLSQIVAADPGVRAIVQEQRIGTRKPTSPVLVTSDLADGTVPHAQVRRLAVDWCGKGAPVTYKGLGLPPLPGDTDRLAVHHLAGAAEGLPSALSWLSDRFAGKPVTNSCGSLGA</sequence>
<dbReference type="GO" id="GO:0004806">
    <property type="term" value="F:triacylglycerol lipase activity"/>
    <property type="evidence" value="ECO:0007669"/>
    <property type="project" value="InterPro"/>
</dbReference>
<gene>
    <name evidence="2" type="ORF">VV01_15930</name>
</gene>
<dbReference type="EMBL" id="LAIR01000002">
    <property type="protein sequence ID" value="KNX38291.1"/>
    <property type="molecule type" value="Genomic_DNA"/>
</dbReference>
<dbReference type="OrthoDB" id="9798122at2"/>